<keyword evidence="1" id="KW-0175">Coiled coil</keyword>
<name>A0A4R2KB17_9FIRM</name>
<gene>
    <name evidence="2" type="ORF">EV214_12523</name>
</gene>
<evidence type="ECO:0008006" key="4">
    <source>
        <dbReference type="Google" id="ProtNLM"/>
    </source>
</evidence>
<dbReference type="EMBL" id="SLWV01000025">
    <property type="protein sequence ID" value="TCO70653.1"/>
    <property type="molecule type" value="Genomic_DNA"/>
</dbReference>
<dbReference type="Gene3D" id="1.10.10.60">
    <property type="entry name" value="Homeodomain-like"/>
    <property type="match status" value="1"/>
</dbReference>
<dbReference type="Proteomes" id="UP000294919">
    <property type="component" value="Unassembled WGS sequence"/>
</dbReference>
<keyword evidence="3" id="KW-1185">Reference proteome</keyword>
<dbReference type="SUPFAM" id="SSF46689">
    <property type="entry name" value="Homeodomain-like"/>
    <property type="match status" value="1"/>
</dbReference>
<evidence type="ECO:0000256" key="1">
    <source>
        <dbReference type="SAM" id="Coils"/>
    </source>
</evidence>
<organism evidence="2 3">
    <name type="scientific">Marinisporobacter balticus</name>
    <dbReference type="NCBI Taxonomy" id="2018667"/>
    <lineage>
        <taxon>Bacteria</taxon>
        <taxon>Bacillati</taxon>
        <taxon>Bacillota</taxon>
        <taxon>Clostridia</taxon>
        <taxon>Peptostreptococcales</taxon>
        <taxon>Thermotaleaceae</taxon>
        <taxon>Marinisporobacter</taxon>
    </lineage>
</organism>
<accession>A0A4R2KB17</accession>
<dbReference type="InterPro" id="IPR009057">
    <property type="entry name" value="Homeodomain-like_sf"/>
</dbReference>
<dbReference type="AlphaFoldDB" id="A0A4R2KB17"/>
<proteinExistence type="predicted"/>
<comment type="caution">
    <text evidence="2">The sequence shown here is derived from an EMBL/GenBank/DDBJ whole genome shotgun (WGS) entry which is preliminary data.</text>
</comment>
<reference evidence="2 3" key="1">
    <citation type="submission" date="2019-03" db="EMBL/GenBank/DDBJ databases">
        <title>Genomic Encyclopedia of Type Strains, Phase IV (KMG-IV): sequencing the most valuable type-strain genomes for metagenomic binning, comparative biology and taxonomic classification.</title>
        <authorList>
            <person name="Goeker M."/>
        </authorList>
    </citation>
    <scope>NUCLEOTIDE SEQUENCE [LARGE SCALE GENOMIC DNA]</scope>
    <source>
        <strain evidence="2 3">DSM 102940</strain>
    </source>
</reference>
<protein>
    <recommendedName>
        <fullName evidence="4">Helix-turn-helix resolvase-like protein</fullName>
    </recommendedName>
</protein>
<sequence>MNGIAEAKKKGLYKGRKKKEIKDFEEQYDRYKNREIKTKTELAKTLGISRQTLYNLISEYEN</sequence>
<evidence type="ECO:0000313" key="3">
    <source>
        <dbReference type="Proteomes" id="UP000294919"/>
    </source>
</evidence>
<feature type="coiled-coil region" evidence="1">
    <location>
        <begin position="14"/>
        <end position="41"/>
    </location>
</feature>
<evidence type="ECO:0000313" key="2">
    <source>
        <dbReference type="EMBL" id="TCO70653.1"/>
    </source>
</evidence>